<keyword evidence="3" id="KW-0732">Signal</keyword>
<evidence type="ECO:0000256" key="3">
    <source>
        <dbReference type="ARBA" id="ARBA00022729"/>
    </source>
</evidence>
<dbReference type="Proteomes" id="UP000182257">
    <property type="component" value="Unassembled WGS sequence"/>
</dbReference>
<feature type="domain" description="SusD-like N-terminal" evidence="7">
    <location>
        <begin position="25"/>
        <end position="219"/>
    </location>
</feature>
<dbReference type="InterPro" id="IPR033985">
    <property type="entry name" value="SusD-like_N"/>
</dbReference>
<dbReference type="RefSeq" id="WP_074761373.1">
    <property type="nucleotide sequence ID" value="NZ_FNRF01000003.1"/>
</dbReference>
<evidence type="ECO:0000259" key="7">
    <source>
        <dbReference type="Pfam" id="PF14322"/>
    </source>
</evidence>
<sequence>MKLNKVYIAALLVAGTVGMSSCKEDFLDENQITKHDTEYFKTQEGIDALVTGAYQTLKFRYEYQWAYKMWHMGIDEFTGGNNDMADYNHYSSALNSSQGDLATVWNTYYGLIEQSNIIIQNVPVYYNKSNANYNTRLGEGYFLRAYGYFELVKLFGGVPIKLSPSVGVETYFTRASEEDCYKQIISDFEQAYNLLPTSSNQTGRILKSAAAHFLAKAHLFRASEGCDNWNSSYKAADLDAVIKYGKEVIAAHPLCGNFLDLWNYTKPNDANESVSEVVLAAQFSDNSDSWGRFGNQMSLCYPSVYQNLSGCVRDISGGREFCYVSATEYAMEVFDRVNDSRFWKSFITCYGCNKGSAAPKWDASDAAYFPEGAVAGDTRFKGGEIGIKYIVNNPEDTRFTDAGTGRSDLAVLKDGKLENTHTFIRYYANESFNWNVKKEERTGNYYTLYPHNRSVALSKYRDGSRNGYNSQFGCRDAITARSAEDVLMVAEAYIRKGESEYGNAITYLNMLRDRAGYAAGEDRSKSPDGGQAYLNNPLGTGVANLDGAIYTDANTYYESNNIAVTTAETKSVMHLNSVADVYNMPNEQRIYKALNCTTNAQKMMCFLLDERSRELIGEGHRYEDLVRTRTLDARWHAFNDGAGQGIGNFDPAKHYYRPIPQSFLNDITNEDGSSLTAEQKQAMQNPGY</sequence>
<organism evidence="8 9">
    <name type="scientific">Xylanibacter ruminicola</name>
    <name type="common">Prevotella ruminicola</name>
    <dbReference type="NCBI Taxonomy" id="839"/>
    <lineage>
        <taxon>Bacteria</taxon>
        <taxon>Pseudomonadati</taxon>
        <taxon>Bacteroidota</taxon>
        <taxon>Bacteroidia</taxon>
        <taxon>Bacteroidales</taxon>
        <taxon>Prevotellaceae</taxon>
        <taxon>Xylanibacter</taxon>
    </lineage>
</organism>
<dbReference type="Pfam" id="PF07980">
    <property type="entry name" value="SusD_RagB"/>
    <property type="match status" value="1"/>
</dbReference>
<dbReference type="Gene3D" id="1.25.40.390">
    <property type="match status" value="1"/>
</dbReference>
<feature type="domain" description="RagB/SusD" evidence="6">
    <location>
        <begin position="276"/>
        <end position="666"/>
    </location>
</feature>
<evidence type="ECO:0000256" key="2">
    <source>
        <dbReference type="ARBA" id="ARBA00006275"/>
    </source>
</evidence>
<dbReference type="EMBL" id="FNRF01000003">
    <property type="protein sequence ID" value="SEA60657.1"/>
    <property type="molecule type" value="Genomic_DNA"/>
</dbReference>
<dbReference type="Pfam" id="PF14322">
    <property type="entry name" value="SusD-like_3"/>
    <property type="match status" value="1"/>
</dbReference>
<dbReference type="InterPro" id="IPR012944">
    <property type="entry name" value="SusD_RagB_dom"/>
</dbReference>
<evidence type="ECO:0000313" key="9">
    <source>
        <dbReference type="Proteomes" id="UP000182257"/>
    </source>
</evidence>
<evidence type="ECO:0000313" key="8">
    <source>
        <dbReference type="EMBL" id="SEA60657.1"/>
    </source>
</evidence>
<gene>
    <name evidence="8" type="ORF">SAMN05216462_2001</name>
</gene>
<keyword evidence="5" id="KW-0998">Cell outer membrane</keyword>
<dbReference type="AlphaFoldDB" id="A0A1H4CJW9"/>
<evidence type="ECO:0000256" key="4">
    <source>
        <dbReference type="ARBA" id="ARBA00023136"/>
    </source>
</evidence>
<proteinExistence type="inferred from homology"/>
<dbReference type="OrthoDB" id="5694214at2"/>
<dbReference type="PROSITE" id="PS51257">
    <property type="entry name" value="PROKAR_LIPOPROTEIN"/>
    <property type="match status" value="1"/>
</dbReference>
<reference evidence="8 9" key="1">
    <citation type="submission" date="2016-10" db="EMBL/GenBank/DDBJ databases">
        <authorList>
            <person name="de Groot N.N."/>
        </authorList>
    </citation>
    <scope>NUCLEOTIDE SEQUENCE [LARGE SCALE GENOMIC DNA]</scope>
    <source>
        <strain evidence="8 9">D31d</strain>
    </source>
</reference>
<keyword evidence="4" id="KW-0472">Membrane</keyword>
<dbReference type="GO" id="GO:0009279">
    <property type="term" value="C:cell outer membrane"/>
    <property type="evidence" value="ECO:0007669"/>
    <property type="project" value="UniProtKB-SubCell"/>
</dbReference>
<comment type="similarity">
    <text evidence="2">Belongs to the SusD family.</text>
</comment>
<dbReference type="SUPFAM" id="SSF48452">
    <property type="entry name" value="TPR-like"/>
    <property type="match status" value="1"/>
</dbReference>
<dbReference type="InterPro" id="IPR011990">
    <property type="entry name" value="TPR-like_helical_dom_sf"/>
</dbReference>
<protein>
    <submittedName>
        <fullName evidence="8">Starch-binding associating with outer membrane</fullName>
    </submittedName>
</protein>
<name>A0A1H4CJW9_XYLRU</name>
<evidence type="ECO:0000256" key="1">
    <source>
        <dbReference type="ARBA" id="ARBA00004442"/>
    </source>
</evidence>
<evidence type="ECO:0000259" key="6">
    <source>
        <dbReference type="Pfam" id="PF07980"/>
    </source>
</evidence>
<evidence type="ECO:0000256" key="5">
    <source>
        <dbReference type="ARBA" id="ARBA00023237"/>
    </source>
</evidence>
<accession>A0A1H4CJW9</accession>
<comment type="subcellular location">
    <subcellularLocation>
        <location evidence="1">Cell outer membrane</location>
    </subcellularLocation>
</comment>